<evidence type="ECO:0000256" key="3">
    <source>
        <dbReference type="ARBA" id="ARBA00022692"/>
    </source>
</evidence>
<evidence type="ECO:0000256" key="7">
    <source>
        <dbReference type="ARBA" id="ARBA00023170"/>
    </source>
</evidence>
<organism evidence="10">
    <name type="scientific">Adelphocoris lineolatus</name>
    <name type="common">Alfalfa plant bug</name>
    <dbReference type="NCBI Taxonomy" id="236346"/>
    <lineage>
        <taxon>Eukaryota</taxon>
        <taxon>Metazoa</taxon>
        <taxon>Ecdysozoa</taxon>
        <taxon>Arthropoda</taxon>
        <taxon>Hexapoda</taxon>
        <taxon>Insecta</taxon>
        <taxon>Pterygota</taxon>
        <taxon>Neoptera</taxon>
        <taxon>Paraneoptera</taxon>
        <taxon>Hemiptera</taxon>
        <taxon>Heteroptera</taxon>
        <taxon>Panheteroptera</taxon>
        <taxon>Cimicomorpha</taxon>
        <taxon>Miridae</taxon>
        <taxon>Mirini</taxon>
        <taxon>Adelphocoris</taxon>
    </lineage>
</organism>
<evidence type="ECO:0000256" key="4">
    <source>
        <dbReference type="ARBA" id="ARBA00022725"/>
    </source>
</evidence>
<evidence type="ECO:0000256" key="1">
    <source>
        <dbReference type="ARBA" id="ARBA00004141"/>
    </source>
</evidence>
<sequence length="399" mass="45400">MEEENKARKNKGDNLGCVDYRKYTFARLIMIDDGLAERGLTLPLLTIMVINVCMESCSFISIFLSTQASVSLNNVRSFLLGSSVTLSLFNQYISRKEIARLHDFFEKSFRSFRTDFPEERTILDDARKAATAQLDLYVKIFACNTVAMIFAQPLGGLLSGNSWKKLPVDWTFPPSDNEFSFWLIFLFQVTGVCIAHCVGIMIMSFTSITIQMTALFDVLVFCIENVEKRATTRSQQTGRPYHPSLLACLKDDVAHYQQLIRELSSATPYLRNTVLIISAAVPMVMACEAYPLMQGNIILGDLVKSFLFLSIQFLCWAQTCSRLETMTDRHDAVFNALYDSPWFDTGFEYRKLVFNTMTFSTHPKYIKARLSNEVTATMATFYSFVMSSFNLLNMIRNIG</sequence>
<dbReference type="AlphaFoldDB" id="A0A2I4PHA7"/>
<keyword evidence="5 9" id="KW-1133">Transmembrane helix</keyword>
<dbReference type="EMBL" id="KU523685">
    <property type="protein sequence ID" value="APZ81507.1"/>
    <property type="molecule type" value="mRNA"/>
</dbReference>
<comment type="subcellular location">
    <subcellularLocation>
        <location evidence="1">Membrane</location>
        <topology evidence="1">Multi-pass membrane protein</topology>
    </subcellularLocation>
</comment>
<keyword evidence="7 10" id="KW-0675">Receptor</keyword>
<evidence type="ECO:0000256" key="8">
    <source>
        <dbReference type="ARBA" id="ARBA00023224"/>
    </source>
</evidence>
<evidence type="ECO:0000256" key="6">
    <source>
        <dbReference type="ARBA" id="ARBA00023136"/>
    </source>
</evidence>
<dbReference type="GO" id="GO:0005549">
    <property type="term" value="F:odorant binding"/>
    <property type="evidence" value="ECO:0007669"/>
    <property type="project" value="InterPro"/>
</dbReference>
<keyword evidence="2" id="KW-0716">Sensory transduction</keyword>
<name>A0A2I4PHA7_ADELI</name>
<evidence type="ECO:0000256" key="5">
    <source>
        <dbReference type="ARBA" id="ARBA00022989"/>
    </source>
</evidence>
<accession>A0A2I4PHA7</accession>
<keyword evidence="8" id="KW-0807">Transducer</keyword>
<feature type="transmembrane region" description="Helical" evidence="9">
    <location>
        <begin position="179"/>
        <end position="202"/>
    </location>
</feature>
<feature type="transmembrane region" description="Helical" evidence="9">
    <location>
        <begin position="136"/>
        <end position="159"/>
    </location>
</feature>
<keyword evidence="4" id="KW-0552">Olfaction</keyword>
<keyword evidence="3 9" id="KW-0812">Transmembrane</keyword>
<protein>
    <submittedName>
        <fullName evidence="10">Olfactory receptor 85</fullName>
    </submittedName>
</protein>
<reference evidence="10" key="1">
    <citation type="submission" date="2016-01" db="EMBL/GenBank/DDBJ databases">
        <title>Candidate chemosensory genes identified in Adelphocoris lineolatus (Goeze) (Hemiptera: Miridae) by antennal transcriptome analysis.</title>
        <authorList>
            <person name="Xiao Y."/>
        </authorList>
    </citation>
    <scope>NUCLEOTIDE SEQUENCE</scope>
</reference>
<keyword evidence="6 9" id="KW-0472">Membrane</keyword>
<evidence type="ECO:0000256" key="2">
    <source>
        <dbReference type="ARBA" id="ARBA00022606"/>
    </source>
</evidence>
<dbReference type="GO" id="GO:0004984">
    <property type="term" value="F:olfactory receptor activity"/>
    <property type="evidence" value="ECO:0007669"/>
    <property type="project" value="InterPro"/>
</dbReference>
<proteinExistence type="evidence at transcript level"/>
<dbReference type="GO" id="GO:0007165">
    <property type="term" value="P:signal transduction"/>
    <property type="evidence" value="ECO:0007669"/>
    <property type="project" value="UniProtKB-KW"/>
</dbReference>
<dbReference type="GO" id="GO:0016020">
    <property type="term" value="C:membrane"/>
    <property type="evidence" value="ECO:0007669"/>
    <property type="project" value="UniProtKB-SubCell"/>
</dbReference>
<evidence type="ECO:0000313" key="10">
    <source>
        <dbReference type="EMBL" id="APZ81507.1"/>
    </source>
</evidence>
<evidence type="ECO:0000256" key="9">
    <source>
        <dbReference type="SAM" id="Phobius"/>
    </source>
</evidence>
<dbReference type="Pfam" id="PF02949">
    <property type="entry name" value="7tm_6"/>
    <property type="match status" value="1"/>
</dbReference>
<dbReference type="InterPro" id="IPR004117">
    <property type="entry name" value="7tm6_olfct_rcpt"/>
</dbReference>